<name>A0A0C4DTY0_MAGP6</name>
<dbReference type="Proteomes" id="UP000011715">
    <property type="component" value="Unassembled WGS sequence"/>
</dbReference>
<reference evidence="4" key="1">
    <citation type="submission" date="2010-05" db="EMBL/GenBank/DDBJ databases">
        <title>The genome sequence of Magnaporthe poae strain ATCC 64411.</title>
        <authorList>
            <person name="Ma L.-J."/>
            <person name="Dead R."/>
            <person name="Young S."/>
            <person name="Zeng Q."/>
            <person name="Koehrsen M."/>
            <person name="Alvarado L."/>
            <person name="Berlin A."/>
            <person name="Chapman S.B."/>
            <person name="Chen Z."/>
            <person name="Freedman E."/>
            <person name="Gellesch M."/>
            <person name="Goldberg J."/>
            <person name="Griggs A."/>
            <person name="Gujja S."/>
            <person name="Heilman E.R."/>
            <person name="Heiman D."/>
            <person name="Hepburn T."/>
            <person name="Howarth C."/>
            <person name="Jen D."/>
            <person name="Larson L."/>
            <person name="Mehta T."/>
            <person name="Neiman D."/>
            <person name="Pearson M."/>
            <person name="Roberts A."/>
            <person name="Saif S."/>
            <person name="Shea T."/>
            <person name="Shenoy N."/>
            <person name="Sisk P."/>
            <person name="Stolte C."/>
            <person name="Sykes S."/>
            <person name="Walk T."/>
            <person name="White J."/>
            <person name="Yandava C."/>
            <person name="Haas B."/>
            <person name="Nusbaum C."/>
            <person name="Birren B."/>
        </authorList>
    </citation>
    <scope>NUCLEOTIDE SEQUENCE [LARGE SCALE GENOMIC DNA]</scope>
    <source>
        <strain evidence="4">ATCC 64411 / 73-15</strain>
    </source>
</reference>
<dbReference type="EnsemblFungi" id="MAPG_03409T0">
    <property type="protein sequence ID" value="MAPG_03409T0"/>
    <property type="gene ID" value="MAPG_03409"/>
</dbReference>
<proteinExistence type="predicted"/>
<reference evidence="3" key="5">
    <citation type="submission" date="2015-06" db="UniProtKB">
        <authorList>
            <consortium name="EnsemblFungi"/>
        </authorList>
    </citation>
    <scope>IDENTIFICATION</scope>
    <source>
        <strain evidence="3">ATCC 64411</strain>
    </source>
</reference>
<organism evidence="3 4">
    <name type="scientific">Magnaporthiopsis poae (strain ATCC 64411 / 73-15)</name>
    <name type="common">Kentucky bluegrass fungus</name>
    <name type="synonym">Magnaporthe poae</name>
    <dbReference type="NCBI Taxonomy" id="644358"/>
    <lineage>
        <taxon>Eukaryota</taxon>
        <taxon>Fungi</taxon>
        <taxon>Dikarya</taxon>
        <taxon>Ascomycota</taxon>
        <taxon>Pezizomycotina</taxon>
        <taxon>Sordariomycetes</taxon>
        <taxon>Sordariomycetidae</taxon>
        <taxon>Magnaporthales</taxon>
        <taxon>Magnaporthaceae</taxon>
        <taxon>Magnaporthiopsis</taxon>
    </lineage>
</organism>
<dbReference type="EMBL" id="GL876967">
    <property type="protein sequence ID" value="KLU84365.1"/>
    <property type="molecule type" value="Genomic_DNA"/>
</dbReference>
<dbReference type="Pfam" id="PF20150">
    <property type="entry name" value="2EXR"/>
    <property type="match status" value="1"/>
</dbReference>
<reference evidence="2" key="3">
    <citation type="submission" date="2011-03" db="EMBL/GenBank/DDBJ databases">
        <title>Annotation of Magnaporthe poae ATCC 64411.</title>
        <authorList>
            <person name="Ma L.-J."/>
            <person name="Dead R."/>
            <person name="Young S.K."/>
            <person name="Zeng Q."/>
            <person name="Gargeya S."/>
            <person name="Fitzgerald M."/>
            <person name="Haas B."/>
            <person name="Abouelleil A."/>
            <person name="Alvarado L."/>
            <person name="Arachchi H.M."/>
            <person name="Berlin A."/>
            <person name="Brown A."/>
            <person name="Chapman S.B."/>
            <person name="Chen Z."/>
            <person name="Dunbar C."/>
            <person name="Freedman E."/>
            <person name="Gearin G."/>
            <person name="Gellesch M."/>
            <person name="Goldberg J."/>
            <person name="Griggs A."/>
            <person name="Gujja S."/>
            <person name="Heiman D."/>
            <person name="Howarth C."/>
            <person name="Larson L."/>
            <person name="Lui A."/>
            <person name="MacDonald P.J.P."/>
            <person name="Mehta T."/>
            <person name="Montmayeur A."/>
            <person name="Murphy C."/>
            <person name="Neiman D."/>
            <person name="Pearson M."/>
            <person name="Priest M."/>
            <person name="Roberts A."/>
            <person name="Saif S."/>
            <person name="Shea T."/>
            <person name="Shenoy N."/>
            <person name="Sisk P."/>
            <person name="Stolte C."/>
            <person name="Sykes S."/>
            <person name="Yandava C."/>
            <person name="Wortman J."/>
            <person name="Nusbaum C."/>
            <person name="Birren B."/>
        </authorList>
    </citation>
    <scope>NUCLEOTIDE SEQUENCE</scope>
    <source>
        <strain evidence="2">ATCC 64411</strain>
    </source>
</reference>
<keyword evidence="4" id="KW-1185">Reference proteome</keyword>
<protein>
    <recommendedName>
        <fullName evidence="1">2EXR domain-containing protein</fullName>
    </recommendedName>
</protein>
<evidence type="ECO:0000313" key="2">
    <source>
        <dbReference type="EMBL" id="KLU84365.1"/>
    </source>
</evidence>
<evidence type="ECO:0000313" key="3">
    <source>
        <dbReference type="EnsemblFungi" id="MAPG_03409T0"/>
    </source>
</evidence>
<dbReference type="PANTHER" id="PTHR35910">
    <property type="entry name" value="2EXR DOMAIN-CONTAINING PROTEIN"/>
    <property type="match status" value="1"/>
</dbReference>
<accession>A0A0C4DTY0</accession>
<dbReference type="OMA" id="RIMIWRE"/>
<dbReference type="STRING" id="644358.A0A0C4DTY0"/>
<gene>
    <name evidence="2" type="ORF">MAPG_03409</name>
</gene>
<reference evidence="2" key="2">
    <citation type="submission" date="2010-05" db="EMBL/GenBank/DDBJ databases">
        <title>The Genome Sequence of Magnaporthe poae strain ATCC 64411.</title>
        <authorList>
            <consortium name="The Broad Institute Genome Sequencing Platform"/>
            <consortium name="Broad Institute Genome Sequencing Center for Infectious Disease"/>
            <person name="Ma L.-J."/>
            <person name="Dead R."/>
            <person name="Young S."/>
            <person name="Zeng Q."/>
            <person name="Koehrsen M."/>
            <person name="Alvarado L."/>
            <person name="Berlin A."/>
            <person name="Chapman S.B."/>
            <person name="Chen Z."/>
            <person name="Freedman E."/>
            <person name="Gellesch M."/>
            <person name="Goldberg J."/>
            <person name="Griggs A."/>
            <person name="Gujja S."/>
            <person name="Heilman E.R."/>
            <person name="Heiman D."/>
            <person name="Hepburn T."/>
            <person name="Howarth C."/>
            <person name="Jen D."/>
            <person name="Larson L."/>
            <person name="Mehta T."/>
            <person name="Neiman D."/>
            <person name="Pearson M."/>
            <person name="Roberts A."/>
            <person name="Saif S."/>
            <person name="Shea T."/>
            <person name="Shenoy N."/>
            <person name="Sisk P."/>
            <person name="Stolte C."/>
            <person name="Sykes S."/>
            <person name="Walk T."/>
            <person name="White J."/>
            <person name="Yandava C."/>
            <person name="Haas B."/>
            <person name="Nusbaum C."/>
            <person name="Birren B."/>
        </authorList>
    </citation>
    <scope>NUCLEOTIDE SEQUENCE</scope>
    <source>
        <strain evidence="2">ATCC 64411</strain>
    </source>
</reference>
<dbReference type="AlphaFoldDB" id="A0A0C4DTY0"/>
<dbReference type="eggNOG" id="ENOG502RPDK">
    <property type="taxonomic scope" value="Eukaryota"/>
</dbReference>
<feature type="domain" description="2EXR" evidence="1">
    <location>
        <begin position="24"/>
        <end position="151"/>
    </location>
</feature>
<dbReference type="OrthoDB" id="3469466at2759"/>
<evidence type="ECO:0000259" key="1">
    <source>
        <dbReference type="Pfam" id="PF20150"/>
    </source>
</evidence>
<evidence type="ECO:0000313" key="4">
    <source>
        <dbReference type="Proteomes" id="UP000011715"/>
    </source>
</evidence>
<dbReference type="InterPro" id="IPR045518">
    <property type="entry name" value="2EXR"/>
</dbReference>
<reference evidence="3" key="4">
    <citation type="journal article" date="2015" name="G3 (Bethesda)">
        <title>Genome sequences of three phytopathogenic species of the Magnaporthaceae family of fungi.</title>
        <authorList>
            <person name="Okagaki L.H."/>
            <person name="Nunes C.C."/>
            <person name="Sailsbery J."/>
            <person name="Clay B."/>
            <person name="Brown D."/>
            <person name="John T."/>
            <person name="Oh Y."/>
            <person name="Young N."/>
            <person name="Fitzgerald M."/>
            <person name="Haas B.J."/>
            <person name="Zeng Q."/>
            <person name="Young S."/>
            <person name="Adiconis X."/>
            <person name="Fan L."/>
            <person name="Levin J.Z."/>
            <person name="Mitchell T.K."/>
            <person name="Okubara P.A."/>
            <person name="Farman M.L."/>
            <person name="Kohn L.M."/>
            <person name="Birren B."/>
            <person name="Ma L.-J."/>
            <person name="Dean R.A."/>
        </authorList>
    </citation>
    <scope>NUCLEOTIDE SEQUENCE</scope>
    <source>
        <strain evidence="3">ATCC 64411 / 73-15</strain>
    </source>
</reference>
<dbReference type="VEuPathDB" id="FungiDB:MAPG_03409"/>
<dbReference type="PANTHER" id="PTHR35910:SF6">
    <property type="entry name" value="2EXR DOMAIN-CONTAINING PROTEIN"/>
    <property type="match status" value="1"/>
</dbReference>
<sequence>MAAYLPQHLQIINPSYPSHGGPSFGRFSELPPELRLRIWHISLEDHRRLLKIYIGVGPSAPPVLHAAADVPEIPAYSTRNRLGNVISGRNYVASMRGRQVHSKLLRTSCEAREAALSFFRVHIPLHFGEINNMYAPVARGTLYLSPEHDVIHLSSWRGGDTDEYSFLDFIHDLKAYDPRGTGICNLALDGKGIEAFRSLTKRPPEAAPATAAVVDCLSRLQSITWMADSRCGRAILGWMRGMPDIGVRFNHSMPIRSASLRFNIVGQDPRPVGPELKYVVTATGTSSDPRRMHVWWRELLERWEIRQVRPTKERVLFACKPDVNYPKHEVWDAKTADDLLMEEEDSWIKTQLREHVAIRRFAGRVPVEGPDELAKATRPAIGFWLFPIEALRDDEERVATRGPYTVYDLTGHWPELALSHLT</sequence>
<dbReference type="EMBL" id="ADBL01000818">
    <property type="status" value="NOT_ANNOTATED_CDS"/>
    <property type="molecule type" value="Genomic_DNA"/>
</dbReference>